<dbReference type="InterPro" id="IPR000086">
    <property type="entry name" value="NUDIX_hydrolase_dom"/>
</dbReference>
<dbReference type="Gene3D" id="3.90.79.10">
    <property type="entry name" value="Nucleoside Triphosphate Pyrophosphohydrolase"/>
    <property type="match status" value="1"/>
</dbReference>
<dbReference type="SUPFAM" id="SSF55811">
    <property type="entry name" value="Nudix"/>
    <property type="match status" value="1"/>
</dbReference>
<proteinExistence type="predicted"/>
<name>A0A2V3IJB4_9FLOR</name>
<organism evidence="3 4">
    <name type="scientific">Gracilariopsis chorda</name>
    <dbReference type="NCBI Taxonomy" id="448386"/>
    <lineage>
        <taxon>Eukaryota</taxon>
        <taxon>Rhodophyta</taxon>
        <taxon>Florideophyceae</taxon>
        <taxon>Rhodymeniophycidae</taxon>
        <taxon>Gracilariales</taxon>
        <taxon>Gracilariaceae</taxon>
        <taxon>Gracilariopsis</taxon>
    </lineage>
</organism>
<dbReference type="EMBL" id="NBIV01000174">
    <property type="protein sequence ID" value="PXF42162.1"/>
    <property type="molecule type" value="Genomic_DNA"/>
</dbReference>
<protein>
    <recommendedName>
        <fullName evidence="2">Nudix hydrolase domain-containing protein</fullName>
    </recommendedName>
</protein>
<evidence type="ECO:0000256" key="1">
    <source>
        <dbReference type="SAM" id="MobiDB-lite"/>
    </source>
</evidence>
<reference evidence="3 4" key="1">
    <citation type="journal article" date="2018" name="Mol. Biol. Evol.">
        <title>Analysis of the draft genome of the red seaweed Gracilariopsis chorda provides insights into genome size evolution in Rhodophyta.</title>
        <authorList>
            <person name="Lee J."/>
            <person name="Yang E.C."/>
            <person name="Graf L."/>
            <person name="Yang J.H."/>
            <person name="Qiu H."/>
            <person name="Zel Zion U."/>
            <person name="Chan C.X."/>
            <person name="Stephens T.G."/>
            <person name="Weber A.P.M."/>
            <person name="Boo G.H."/>
            <person name="Boo S.M."/>
            <person name="Kim K.M."/>
            <person name="Shin Y."/>
            <person name="Jung M."/>
            <person name="Lee S.J."/>
            <person name="Yim H.S."/>
            <person name="Lee J.H."/>
            <person name="Bhattacharya D."/>
            <person name="Yoon H.S."/>
        </authorList>
    </citation>
    <scope>NUCLEOTIDE SEQUENCE [LARGE SCALE GENOMIC DNA]</scope>
    <source>
        <strain evidence="3 4">SKKU-2015</strain>
        <tissue evidence="3">Whole body</tissue>
    </source>
</reference>
<dbReference type="InterPro" id="IPR015797">
    <property type="entry name" value="NUDIX_hydrolase-like_dom_sf"/>
</dbReference>
<gene>
    <name evidence="3" type="ORF">BWQ96_08082</name>
</gene>
<evidence type="ECO:0000313" key="3">
    <source>
        <dbReference type="EMBL" id="PXF42162.1"/>
    </source>
</evidence>
<dbReference type="AlphaFoldDB" id="A0A2V3IJB4"/>
<dbReference type="Proteomes" id="UP000247409">
    <property type="component" value="Unassembled WGS sequence"/>
</dbReference>
<comment type="caution">
    <text evidence="3">The sequence shown here is derived from an EMBL/GenBank/DDBJ whole genome shotgun (WGS) entry which is preliminary data.</text>
</comment>
<sequence length="356" mass="40502">MPHDWGFSRELPQTKTHRTASQRRPGPRSLYAYLARNRPPQESSLTSNMSRSAPSPPPRISQTALFFAFLVLLCIAEFGIPGGLTPRRATEEILSRRVAEELDVFSEKDPNKRVGGPYSIDTVHRKGLVHRGIWIFALDSQLRLLLAWRAPSMKTCPMTWSLIGEHSITNETMEQTAYRGLSEEARFIVRPRVYPVGQPFLFRYVYANGTREERTDNQWTQAYVILPRGDALDFRSLDDAEAEAAQSVGENLRYQGMSVPQVVHHITQKPRFFCSQVQSEWILRTIPLVTRVLKANEKRLFRAHLKDDWAELVQKRSPVCCRASEHEVDVQSVDVSACGVPCKNNTVDPSDIDVLT</sequence>
<dbReference type="OrthoDB" id="447842at2759"/>
<evidence type="ECO:0000313" key="4">
    <source>
        <dbReference type="Proteomes" id="UP000247409"/>
    </source>
</evidence>
<evidence type="ECO:0000259" key="2">
    <source>
        <dbReference type="Pfam" id="PF00293"/>
    </source>
</evidence>
<feature type="region of interest" description="Disordered" evidence="1">
    <location>
        <begin position="1"/>
        <end position="28"/>
    </location>
</feature>
<dbReference type="Pfam" id="PF00293">
    <property type="entry name" value="NUDIX"/>
    <property type="match status" value="1"/>
</dbReference>
<feature type="domain" description="Nudix hydrolase" evidence="2">
    <location>
        <begin position="130"/>
        <end position="221"/>
    </location>
</feature>
<accession>A0A2V3IJB4</accession>
<keyword evidence="4" id="KW-1185">Reference proteome</keyword>